<dbReference type="EMBL" id="QGML01000078">
    <property type="protein sequence ID" value="TVY93798.1"/>
    <property type="molecule type" value="Genomic_DNA"/>
</dbReference>
<comment type="caution">
    <text evidence="3">The sequence shown here is derived from an EMBL/GenBank/DDBJ whole genome shotgun (WGS) entry which is preliminary data.</text>
</comment>
<comment type="cofactor">
    <cofactor evidence="2">
        <name>Zn(2+)</name>
        <dbReference type="ChEBI" id="CHEBI:29105"/>
    </cofactor>
</comment>
<dbReference type="PROSITE" id="PS51365">
    <property type="entry name" value="RENAL_DIPEPTIDASE_2"/>
    <property type="match status" value="1"/>
</dbReference>
<keyword evidence="2" id="KW-0378">Hydrolase</keyword>
<keyword evidence="2" id="KW-0482">Metalloprotease</keyword>
<keyword evidence="4" id="KW-1185">Reference proteome</keyword>
<comment type="catalytic activity">
    <reaction evidence="2">
        <text>an L-aminoacyl-L-amino acid + H2O = 2 an L-alpha-amino acid</text>
        <dbReference type="Rhea" id="RHEA:48940"/>
        <dbReference type="ChEBI" id="CHEBI:15377"/>
        <dbReference type="ChEBI" id="CHEBI:59869"/>
        <dbReference type="ChEBI" id="CHEBI:77460"/>
        <dbReference type="EC" id="3.4.13.19"/>
    </reaction>
</comment>
<dbReference type="Proteomes" id="UP000315522">
    <property type="component" value="Unassembled WGS sequence"/>
</dbReference>
<evidence type="ECO:0000256" key="1">
    <source>
        <dbReference type="ARBA" id="ARBA00022997"/>
    </source>
</evidence>
<dbReference type="CDD" id="cd01301">
    <property type="entry name" value="rDP_like"/>
    <property type="match status" value="1"/>
</dbReference>
<dbReference type="InterPro" id="IPR008257">
    <property type="entry name" value="Pept_M19"/>
</dbReference>
<dbReference type="SUPFAM" id="SSF51556">
    <property type="entry name" value="Metallo-dependent hydrolases"/>
    <property type="match status" value="1"/>
</dbReference>
<proteinExistence type="inferred from homology"/>
<evidence type="ECO:0000313" key="3">
    <source>
        <dbReference type="EMBL" id="TVY93798.1"/>
    </source>
</evidence>
<dbReference type="PANTHER" id="PTHR10443:SF12">
    <property type="entry name" value="DIPEPTIDASE"/>
    <property type="match status" value="1"/>
</dbReference>
<dbReference type="EC" id="3.4.13.19" evidence="2"/>
<keyword evidence="2" id="KW-0479">Metal-binding</keyword>
<gene>
    <name evidence="3" type="primary">aclJ</name>
    <name evidence="3" type="ORF">LAWI1_G001471</name>
</gene>
<keyword evidence="1 2" id="KW-0224">Dipeptidase</keyword>
<dbReference type="GO" id="GO:0006508">
    <property type="term" value="P:proteolysis"/>
    <property type="evidence" value="ECO:0007669"/>
    <property type="project" value="UniProtKB-KW"/>
</dbReference>
<dbReference type="PANTHER" id="PTHR10443">
    <property type="entry name" value="MICROSOMAL DIPEPTIDASE"/>
    <property type="match status" value="1"/>
</dbReference>
<dbReference type="InterPro" id="IPR032466">
    <property type="entry name" value="Metal_Hydrolase"/>
</dbReference>
<keyword evidence="2" id="KW-0862">Zinc</keyword>
<accession>A0A559MLG1</accession>
<reference evidence="3 4" key="1">
    <citation type="submission" date="2018-05" db="EMBL/GenBank/DDBJ databases">
        <title>Genome sequencing and assembly of the regulated plant pathogen Lachnellula willkommii and related sister species for the development of diagnostic species identification markers.</title>
        <authorList>
            <person name="Giroux E."/>
            <person name="Bilodeau G."/>
        </authorList>
    </citation>
    <scope>NUCLEOTIDE SEQUENCE [LARGE SCALE GENOMIC DNA]</scope>
    <source>
        <strain evidence="3 4">CBS 172.35</strain>
    </source>
</reference>
<dbReference type="Pfam" id="PF01244">
    <property type="entry name" value="Peptidase_M19"/>
    <property type="match status" value="1"/>
</dbReference>
<evidence type="ECO:0000313" key="4">
    <source>
        <dbReference type="Proteomes" id="UP000315522"/>
    </source>
</evidence>
<dbReference type="AlphaFoldDB" id="A0A559MLG1"/>
<comment type="similarity">
    <text evidence="2">Belongs to the metallo-dependent hydrolases superfamily. Peptidase M19 family.</text>
</comment>
<dbReference type="GO" id="GO:0070573">
    <property type="term" value="F:metallodipeptidase activity"/>
    <property type="evidence" value="ECO:0007669"/>
    <property type="project" value="InterPro"/>
</dbReference>
<evidence type="ECO:0000256" key="2">
    <source>
        <dbReference type="RuleBase" id="RU341113"/>
    </source>
</evidence>
<keyword evidence="2" id="KW-0645">Protease</keyword>
<dbReference type="GO" id="GO:0046872">
    <property type="term" value="F:metal ion binding"/>
    <property type="evidence" value="ECO:0007669"/>
    <property type="project" value="UniProtKB-UniRule"/>
</dbReference>
<organism evidence="3 4">
    <name type="scientific">Lachnellula willkommii</name>
    <dbReference type="NCBI Taxonomy" id="215461"/>
    <lineage>
        <taxon>Eukaryota</taxon>
        <taxon>Fungi</taxon>
        <taxon>Dikarya</taxon>
        <taxon>Ascomycota</taxon>
        <taxon>Pezizomycotina</taxon>
        <taxon>Leotiomycetes</taxon>
        <taxon>Helotiales</taxon>
        <taxon>Lachnaceae</taxon>
        <taxon>Lachnellula</taxon>
    </lineage>
</organism>
<sequence length="323" mass="35383">MVDFPRLKEGRLAVQFWSVYIPCPASDDFSSSTYHETIHDTFQQIDLVNRLIETFPESLEHAYSASDIWSNFKRDPGVISSLMGAEGLHQIGNSASIVRLYHSLGVRYVTLTHDCNNIYADAALAAKPAHSGLSAKGKEMVREMNRLGMMVDLSHTSDATILDALNISMAPVIFSHSNARALCDHVRNVPDSTLLKVRENRGVVMVTFYPAYTNNDPALASLDNVVDHIIHIGNTIGFEHVGIGSDFDGMSGGPRGLEDVSKYPSLIAELLQRGVAASDIEGVIGRNVLRVLAEVESVAKNMNRVPPLEDEVKPMPHLFLMGG</sequence>
<name>A0A559MLG1_9HELO</name>
<protein>
    <recommendedName>
        <fullName evidence="2">Dipeptidase</fullName>
        <ecNumber evidence="2">3.4.13.19</ecNumber>
    </recommendedName>
</protein>
<dbReference type="Gene3D" id="3.20.20.140">
    <property type="entry name" value="Metal-dependent hydrolases"/>
    <property type="match status" value="1"/>
</dbReference>